<dbReference type="EMBL" id="JBHRYH010000016">
    <property type="protein sequence ID" value="MFC3625932.1"/>
    <property type="molecule type" value="Genomic_DNA"/>
</dbReference>
<evidence type="ECO:0000313" key="1">
    <source>
        <dbReference type="EMBL" id="MFC3625932.1"/>
    </source>
</evidence>
<comment type="caution">
    <text evidence="1">The sequence shown here is derived from an EMBL/GenBank/DDBJ whole genome shotgun (WGS) entry which is preliminary data.</text>
</comment>
<sequence length="106" mass="11975">MTKRAIEGFAGSWHCADGFSDVVIEVDGYEGHVLVRVRDESDQEEAEIYDLLFADGKLSFAAHWPSNGRFIKYRMLLTASDRADVTYTYSGQETWLKQPPSSPDKP</sequence>
<proteinExistence type="predicted"/>
<accession>A0ABV7TT83</accession>
<reference evidence="2" key="1">
    <citation type="journal article" date="2019" name="Int. J. Syst. Evol. Microbiol.">
        <title>The Global Catalogue of Microorganisms (GCM) 10K type strain sequencing project: providing services to taxonomists for standard genome sequencing and annotation.</title>
        <authorList>
            <consortium name="The Broad Institute Genomics Platform"/>
            <consortium name="The Broad Institute Genome Sequencing Center for Infectious Disease"/>
            <person name="Wu L."/>
            <person name="Ma J."/>
        </authorList>
    </citation>
    <scope>NUCLEOTIDE SEQUENCE [LARGE SCALE GENOMIC DNA]</scope>
    <source>
        <strain evidence="2">KCTC 42195</strain>
    </source>
</reference>
<name>A0ABV7TT83_9NEIS</name>
<keyword evidence="2" id="KW-1185">Reference proteome</keyword>
<evidence type="ECO:0000313" key="2">
    <source>
        <dbReference type="Proteomes" id="UP001595636"/>
    </source>
</evidence>
<protein>
    <submittedName>
        <fullName evidence="1">Uncharacterized protein</fullName>
    </submittedName>
</protein>
<dbReference type="Proteomes" id="UP001595636">
    <property type="component" value="Unassembled WGS sequence"/>
</dbReference>
<dbReference type="RefSeq" id="WP_390277947.1">
    <property type="nucleotide sequence ID" value="NZ_JBHRYH010000016.1"/>
</dbReference>
<gene>
    <name evidence="1" type="ORF">ACFOKJ_07255</name>
</gene>
<organism evidence="1 2">
    <name type="scientific">Vogesella amnigena</name>
    <dbReference type="NCBI Taxonomy" id="1507449"/>
    <lineage>
        <taxon>Bacteria</taxon>
        <taxon>Pseudomonadati</taxon>
        <taxon>Pseudomonadota</taxon>
        <taxon>Betaproteobacteria</taxon>
        <taxon>Neisseriales</taxon>
        <taxon>Chromobacteriaceae</taxon>
        <taxon>Vogesella</taxon>
    </lineage>
</organism>